<feature type="chain" id="PRO_5015464120" description="Ig-like domain-containing protein" evidence="2">
    <location>
        <begin position="26"/>
        <end position="2084"/>
    </location>
</feature>
<feature type="domain" description="Ig-like" evidence="3">
    <location>
        <begin position="630"/>
        <end position="704"/>
    </location>
</feature>
<evidence type="ECO:0000313" key="5">
    <source>
        <dbReference type="Proteomes" id="UP000245449"/>
    </source>
</evidence>
<dbReference type="Proteomes" id="UP000245449">
    <property type="component" value="Unassembled WGS sequence"/>
</dbReference>
<dbReference type="InterPro" id="IPR044023">
    <property type="entry name" value="Ig_7"/>
</dbReference>
<reference evidence="4 5" key="1">
    <citation type="submission" date="2018-04" db="EMBL/GenBank/DDBJ databases">
        <title>Flavobacterium sp. nov., isolated from glacier ice.</title>
        <authorList>
            <person name="Liu Q."/>
            <person name="Xin Y.-H."/>
        </authorList>
    </citation>
    <scope>NUCLEOTIDE SEQUENCE [LARGE SCALE GENOMIC DNA]</scope>
    <source>
        <strain evidence="4 5">RB1R5</strain>
    </source>
</reference>
<evidence type="ECO:0000256" key="2">
    <source>
        <dbReference type="SAM" id="SignalP"/>
    </source>
</evidence>
<dbReference type="Gene3D" id="2.60.40.1220">
    <property type="match status" value="6"/>
</dbReference>
<comment type="caution">
    <text evidence="4">The sequence shown here is derived from an EMBL/GenBank/DDBJ whole genome shotgun (WGS) entry which is preliminary data.</text>
</comment>
<dbReference type="PROSITE" id="PS51257">
    <property type="entry name" value="PROKAR_LIPOPROTEIN"/>
    <property type="match status" value="1"/>
</dbReference>
<dbReference type="NCBIfam" id="TIGR04131">
    <property type="entry name" value="Bac_Flav_CTERM"/>
    <property type="match status" value="1"/>
</dbReference>
<evidence type="ECO:0000256" key="1">
    <source>
        <dbReference type="ARBA" id="ARBA00022729"/>
    </source>
</evidence>
<protein>
    <recommendedName>
        <fullName evidence="3">Ig-like domain-containing protein</fullName>
    </recommendedName>
</protein>
<evidence type="ECO:0000259" key="3">
    <source>
        <dbReference type="Pfam" id="PF19081"/>
    </source>
</evidence>
<feature type="signal peptide" evidence="2">
    <location>
        <begin position="1"/>
        <end position="25"/>
    </location>
</feature>
<accession>A0A2U1JG61</accession>
<dbReference type="OrthoDB" id="1652165at2"/>
<evidence type="ECO:0000313" key="4">
    <source>
        <dbReference type="EMBL" id="PWA03989.1"/>
    </source>
</evidence>
<dbReference type="InterPro" id="IPR026341">
    <property type="entry name" value="T9SS_type_B"/>
</dbReference>
<gene>
    <name evidence="4" type="ORF">DB895_13180</name>
</gene>
<keyword evidence="1 2" id="KW-0732">Signal</keyword>
<organism evidence="4 5">
    <name type="scientific">Flavobacterium psychrotolerans</name>
    <dbReference type="NCBI Taxonomy" id="2169410"/>
    <lineage>
        <taxon>Bacteria</taxon>
        <taxon>Pseudomonadati</taxon>
        <taxon>Bacteroidota</taxon>
        <taxon>Flavobacteriia</taxon>
        <taxon>Flavobacteriales</taxon>
        <taxon>Flavobacteriaceae</taxon>
        <taxon>Flavobacterium</taxon>
    </lineage>
</organism>
<dbReference type="EMBL" id="QCZI01000022">
    <property type="protein sequence ID" value="PWA03989.1"/>
    <property type="molecule type" value="Genomic_DNA"/>
</dbReference>
<dbReference type="Pfam" id="PF19081">
    <property type="entry name" value="Ig_7"/>
    <property type="match status" value="1"/>
</dbReference>
<keyword evidence="5" id="KW-1185">Reference proteome</keyword>
<proteinExistence type="predicted"/>
<dbReference type="Pfam" id="PF13585">
    <property type="entry name" value="CHU_C"/>
    <property type="match status" value="1"/>
</dbReference>
<dbReference type="InterPro" id="IPR014755">
    <property type="entry name" value="Cu-Rt/internalin_Ig-like"/>
</dbReference>
<dbReference type="RefSeq" id="WP_116725838.1">
    <property type="nucleotide sequence ID" value="NZ_QCZI01000022.1"/>
</dbReference>
<name>A0A2U1JG61_9FLAO</name>
<sequence>MKFRIKITLVFITVLSLFSCQKTFSQCFQIESVLVAACVTPLPAPNDEGLNEMVRFQVGSSPLNTNNLNVSWPVATALWKGVIQNATSAAKVAQLNADILAAGGGGKLLEPPGGIVPAGGTVILVSSYNMNTVSNSFGALADTIYIIFQNNPATVSGHISNTKDGTLNMSFSGAGGCSDSVNIVASKLVDNSLGKTAGAIVNYTPTGAATYVNYGCVAPVAIFTVDAGTTPISGCPGSKVSLSGNAVGQQSVAWSANPIGGVFSAGTSLSTDYTIPVGATGTIVLTLTATNAAGTNISDTVTLNIGSGALTITNPASVCSPATVDITSPAVTAGSTGGGTLTYWTNATATSTLTTPTAITASGTYYIKTTVGTCIDIKPVVVTVNTSPVLTITNPVSVCSPATVDITSPAVTAGSTGGGTLTYWTNATATSTLTTPTAIATSGTYYIKTTVGTCVNIKPVVVTVNNSPVLTITNPASVCFPATVDITSPAVTSGSTGGGTLTYWTNAAATNTLTTPTAIATSGTYYIKSTVGTCTDIKPVVVTVNTSPVLTITNQSIGCGVTTVDITVPGVTTGSTGGGTLTYWTNATATTAQASPNAVGAGTYYIKSTSGTCFDIKPVTVSLVGGTIAPPTVVPVTYCQNSVASPLTTLSGATLNWYGTSATGGTASATAPTPSTATVGSVTYYVSQTVGTCESARAALVVNVVANTGATITIVCDPTQATTANSVFFDWNNPPGFSPKWLYTYSINGAPLVSGTANTTHLEVFGVAPGQNVTLTITSVVGFPCITVPPMTCGLPAGCPTTTTPTFNTISTLICFGSIPQALPLVSDNGITGTWSPTKVNNLQSGSYTFTPNAGQCATNKILPITVVANTGATAANFKCDPTQATTGTSLFFDWSPVAGCTGDYYSYYTKSGDPTLYYVNDKLSSYEVLNLDYNQNVTFIIYKVTGVPCFSPQSVTCVIPCPARIEPVFGINSSYCSGSAPILSKTSLNGVTGTWSPDIVTNEVKSAHYIFKPDPILFPCANTLDLPINIRENINSTFNIPPVVCQNTIAEKLVSSIDVPSIPGTWNPAEVSTVNLGTSDYTFTPTFGVCANPKTVSITVIPNLAPVFDPVADICSGATLLPLPTTSKNGIIGTWSPALDNTKTTIYTFTPKVIDVCTPKVFLTITVIPKDIPVFTPVAAICSGSALLPLPTTSDNGMTGTWSPALDNTKTTTYTFTPTAIVGQCTTTADLVITVNPKVIPTFTAVLPICSGVTLSPLPTTSINGITGTWSPALDNTATKTYTFTPTVGLCATTADLKITVNPIVIPTFAPVAAICSGTTLSPLPTTSTNLITGTWSPVLNNTATTTYAFKPTAGLCASATALEIKVNAKVIPTFTAVPDICSGTTLSPLPTTSNNGITGTWAPALDNTATKTYTFTPTTGLCATTADLKITVNPKITPTFTAVSPICSGVVLMALPTTSNNGITGTWSPALDNTATTKYTFTPTAGLCAIPVDLTITVNPIVTPVFSPVSPICAGTVFTLPVSSTNGITGTWSPAFDNAVSKTYTFIPDLGQCVSATPIKLVITVISLPVASATPSVQSICSGDTSAIALTSSIAGTIFDWTSVQTSVNGASSGTGTTISQTLTALGNNPGSAVYSIVPTVNGCKGLPIIATVTVNPIPVVTANTTLLPICSGSATDIALTSNVAGTTFSWTVVPKGVLGALSGSGTTIAQTIKTVGLTQGTVDYLITPKANGCVGIPITVTLTVNPTPEVFGSTGTTICSGETTSISLSPNIPGTTFAWTVLPTGVIGAVDGSGDVINQTLEADTVPGKAIYTITPSLNGCDGKSINVTINVNAAPVPAITDGIICAEQVTNTTFKSYTLSTGLSNSNFDFEWFLGGVLIDGAVSSSYEAKIAGSYSVIVTNTSTGCVSKEVTATVVTNYPADNPFLATVTDAFTQNSVITIAVTGGTGPFLYQLDLGALQSENVFMGASSGFHNVKVTDPQGCTNMSQPVTVIDYPKYFTPNGDGINDTWNIGSLNDPTASIFIYDRYGKLIKQISASNGMGWDGTYNGKQLPSTDYWFTLNYFESNTNKSFKAHFTLKR</sequence>